<accession>W9GDE4</accession>
<evidence type="ECO:0000313" key="3">
    <source>
        <dbReference type="Proteomes" id="UP000019494"/>
    </source>
</evidence>
<dbReference type="OrthoDB" id="162531at2"/>
<dbReference type="SMART" id="SM00347">
    <property type="entry name" value="HTH_MARR"/>
    <property type="match status" value="1"/>
</dbReference>
<dbReference type="SUPFAM" id="SSF46785">
    <property type="entry name" value="Winged helix' DNA-binding domain"/>
    <property type="match status" value="1"/>
</dbReference>
<dbReference type="RefSeq" id="WP_051518876.1">
    <property type="nucleotide sequence ID" value="NZ_AWQS01000342.1"/>
</dbReference>
<dbReference type="InterPro" id="IPR036390">
    <property type="entry name" value="WH_DNA-bd_sf"/>
</dbReference>
<dbReference type="PATRIC" id="fig|584657.3.peg.4045"/>
<organism evidence="2 3">
    <name type="scientific">Intrasporangium chromatireducens Q5-1</name>
    <dbReference type="NCBI Taxonomy" id="584657"/>
    <lineage>
        <taxon>Bacteria</taxon>
        <taxon>Bacillati</taxon>
        <taxon>Actinomycetota</taxon>
        <taxon>Actinomycetes</taxon>
        <taxon>Micrococcales</taxon>
        <taxon>Intrasporangiaceae</taxon>
        <taxon>Intrasporangium</taxon>
    </lineage>
</organism>
<keyword evidence="3" id="KW-1185">Reference proteome</keyword>
<comment type="caution">
    <text evidence="2">The sequence shown here is derived from an EMBL/GenBank/DDBJ whole genome shotgun (WGS) entry which is preliminary data.</text>
</comment>
<dbReference type="AlphaFoldDB" id="W9GDE4"/>
<gene>
    <name evidence="2" type="ORF">N864_13875</name>
</gene>
<dbReference type="PROSITE" id="PS50995">
    <property type="entry name" value="HTH_MARR_2"/>
    <property type="match status" value="1"/>
</dbReference>
<dbReference type="EMBL" id="AWQS01000342">
    <property type="protein sequence ID" value="EWT04070.1"/>
    <property type="molecule type" value="Genomic_DNA"/>
</dbReference>
<reference evidence="3" key="1">
    <citation type="submission" date="2013-08" db="EMBL/GenBank/DDBJ databases">
        <title>Intrasporangium oryzae NRRL B-24470.</title>
        <authorList>
            <person name="Liu H."/>
            <person name="Wang G."/>
        </authorList>
    </citation>
    <scope>NUCLEOTIDE SEQUENCE [LARGE SCALE GENOMIC DNA]</scope>
    <source>
        <strain evidence="3">Q5-1</strain>
    </source>
</reference>
<dbReference type="Proteomes" id="UP000019494">
    <property type="component" value="Unassembled WGS sequence"/>
</dbReference>
<dbReference type="InterPro" id="IPR036388">
    <property type="entry name" value="WH-like_DNA-bd_sf"/>
</dbReference>
<dbReference type="Pfam" id="PF01047">
    <property type="entry name" value="MarR"/>
    <property type="match status" value="1"/>
</dbReference>
<dbReference type="Gene3D" id="1.10.10.10">
    <property type="entry name" value="Winged helix-like DNA-binding domain superfamily/Winged helix DNA-binding domain"/>
    <property type="match status" value="1"/>
</dbReference>
<dbReference type="GO" id="GO:0006950">
    <property type="term" value="P:response to stress"/>
    <property type="evidence" value="ECO:0007669"/>
    <property type="project" value="TreeGrafter"/>
</dbReference>
<dbReference type="PANTHER" id="PTHR33164">
    <property type="entry name" value="TRANSCRIPTIONAL REGULATOR, MARR FAMILY"/>
    <property type="match status" value="1"/>
</dbReference>
<sequence length="157" mass="17172">MASTPAQPVPARAHEPETWALRALSTASAEASGALARRMRMHPTDVSAMSHIAASDGRLGPRELSGRLGITPAAMTDVVDRLEAAGHLQRRRDTTDRRRVCLVPTESAVSEVRGQLRRLLDRLDALTEEFTPAERDAIQRYLAAATEAYHGFTTEDD</sequence>
<name>W9GDE4_9MICO</name>
<proteinExistence type="predicted"/>
<evidence type="ECO:0000259" key="1">
    <source>
        <dbReference type="PROSITE" id="PS50995"/>
    </source>
</evidence>
<dbReference type="PANTHER" id="PTHR33164:SF106">
    <property type="entry name" value="TRANSCRIPTIONAL REGULATORY PROTEIN"/>
    <property type="match status" value="1"/>
</dbReference>
<evidence type="ECO:0000313" key="2">
    <source>
        <dbReference type="EMBL" id="EWT04070.1"/>
    </source>
</evidence>
<feature type="domain" description="HTH marR-type" evidence="1">
    <location>
        <begin position="17"/>
        <end position="147"/>
    </location>
</feature>
<dbReference type="InterPro" id="IPR000835">
    <property type="entry name" value="HTH_MarR-typ"/>
</dbReference>
<dbReference type="GO" id="GO:0003700">
    <property type="term" value="F:DNA-binding transcription factor activity"/>
    <property type="evidence" value="ECO:0007669"/>
    <property type="project" value="InterPro"/>
</dbReference>
<dbReference type="InterPro" id="IPR039422">
    <property type="entry name" value="MarR/SlyA-like"/>
</dbReference>
<protein>
    <submittedName>
        <fullName evidence="2">MarR family transcriptional regulator</fullName>
    </submittedName>
</protein>